<dbReference type="Proteomes" id="UP001162480">
    <property type="component" value="Chromosome 4"/>
</dbReference>
<keyword evidence="2" id="KW-1185">Reference proteome</keyword>
<organism evidence="1 2">
    <name type="scientific">Octopus vulgaris</name>
    <name type="common">Common octopus</name>
    <dbReference type="NCBI Taxonomy" id="6645"/>
    <lineage>
        <taxon>Eukaryota</taxon>
        <taxon>Metazoa</taxon>
        <taxon>Spiralia</taxon>
        <taxon>Lophotrochozoa</taxon>
        <taxon>Mollusca</taxon>
        <taxon>Cephalopoda</taxon>
        <taxon>Coleoidea</taxon>
        <taxon>Octopodiformes</taxon>
        <taxon>Octopoda</taxon>
        <taxon>Incirrata</taxon>
        <taxon>Octopodidae</taxon>
        <taxon>Octopus</taxon>
    </lineage>
</organism>
<name>A0AA36F431_OCTVU</name>
<dbReference type="AlphaFoldDB" id="A0AA36F431"/>
<sequence length="79" mass="9072">MLLGLKYHICGVTSIVLHHWYYISDVSLCTMHEKSTTETLEKISKIAGICECLCIHNHTNQNAKSFTIQCRQAEVYEIK</sequence>
<dbReference type="EMBL" id="OX597817">
    <property type="protein sequence ID" value="CAI9721793.1"/>
    <property type="molecule type" value="Genomic_DNA"/>
</dbReference>
<gene>
    <name evidence="1" type="ORF">OCTVUL_1B020084</name>
</gene>
<evidence type="ECO:0000313" key="2">
    <source>
        <dbReference type="Proteomes" id="UP001162480"/>
    </source>
</evidence>
<reference evidence="1" key="1">
    <citation type="submission" date="2023-08" db="EMBL/GenBank/DDBJ databases">
        <authorList>
            <person name="Alioto T."/>
            <person name="Alioto T."/>
            <person name="Gomez Garrido J."/>
        </authorList>
    </citation>
    <scope>NUCLEOTIDE SEQUENCE</scope>
</reference>
<evidence type="ECO:0000313" key="1">
    <source>
        <dbReference type="EMBL" id="CAI9721793.1"/>
    </source>
</evidence>
<proteinExistence type="predicted"/>
<accession>A0AA36F431</accession>
<protein>
    <submittedName>
        <fullName evidence="1">Uncharacterized protein</fullName>
    </submittedName>
</protein>